<sequence>MKMKKLRPDRLSIIIKLAVMIQQVVIRTLIRKIIDIIVYSREQQIQKKENKRFAFKYPSVLKERIPKIPFESGSSLILEIDVFVERKKSKKNTKTIPITTKIMSNNDKILIERWRFQFPTQQMKFELKYFFMQCTYLIRSLFTFVKILPANNLVEISRHSMNSSHNIICSLAIDSKKVTDNNISQYIQEWNKENSSKFKFSNILASNSDNSKKPSFQMKVNYLLDLKSLKQYLMPISYEISDYKFDSSADSKDLKFEDAIDFNNISGQENQNDGKTNQKNEPNEKTIENQKKIQKIKEIQEQISNTEKNTKITIHKPEANDNNTGNITTPIDIPPSPMTRGHGDENYEPYKNSQSQKYIHEFFHSGQQPMFTSKSSLPGESSLITSPFKSSLSKSPYGLSPSNFSNQSHFGSLITKTPTFIPLQSRSNRSSLSPDNYSPQNNSNPLNSFDPLSRIIGFQENRNSNLEQYPSPNLHSFMNFATPNIKLSIQPFKTPILSPNNNNIPFPVKQNEKIIQEDLDDDLIPPFINSSPIEKTQLQSHKNLKLSIFDDPSLSSIDPEQILTQFDELNEFKSKFLL</sequence>
<evidence type="ECO:0000259" key="2">
    <source>
        <dbReference type="Pfam" id="PF10033"/>
    </source>
</evidence>
<dbReference type="Gene3D" id="3.30.900.10">
    <property type="entry name" value="HORMA domain"/>
    <property type="match status" value="1"/>
</dbReference>
<feature type="region of interest" description="Disordered" evidence="1">
    <location>
        <begin position="264"/>
        <end position="288"/>
    </location>
</feature>
<evidence type="ECO:0000313" key="3">
    <source>
        <dbReference type="EMBL" id="KAJ5073198.1"/>
    </source>
</evidence>
<gene>
    <name evidence="3" type="ORF">M0811_08880</name>
</gene>
<feature type="compositionally biased region" description="Polar residues" evidence="1">
    <location>
        <begin position="264"/>
        <end position="275"/>
    </location>
</feature>
<name>A0A9Q0RB61_ANAIG</name>
<feature type="compositionally biased region" description="Basic and acidic residues" evidence="1">
    <location>
        <begin position="276"/>
        <end position="288"/>
    </location>
</feature>
<dbReference type="GO" id="GO:1990316">
    <property type="term" value="C:Atg1/ULK1 kinase complex"/>
    <property type="evidence" value="ECO:0007669"/>
    <property type="project" value="InterPro"/>
</dbReference>
<dbReference type="EMBL" id="JAPDFW010000076">
    <property type="protein sequence ID" value="KAJ5073198.1"/>
    <property type="molecule type" value="Genomic_DNA"/>
</dbReference>
<feature type="domain" description="Autophagy-related protein 13 N-terminal" evidence="2">
    <location>
        <begin position="79"/>
        <end position="180"/>
    </location>
</feature>
<evidence type="ECO:0000313" key="4">
    <source>
        <dbReference type="Proteomes" id="UP001149090"/>
    </source>
</evidence>
<accession>A0A9Q0RB61</accession>
<dbReference type="GO" id="GO:0006914">
    <property type="term" value="P:autophagy"/>
    <property type="evidence" value="ECO:0007669"/>
    <property type="project" value="InterPro"/>
</dbReference>
<reference evidence="3" key="1">
    <citation type="submission" date="2022-10" db="EMBL/GenBank/DDBJ databases">
        <title>Novel sulphate-reducing endosymbionts in the free-living metamonad Anaeramoeba.</title>
        <authorList>
            <person name="Jerlstrom-Hultqvist J."/>
            <person name="Cepicka I."/>
            <person name="Gallot-Lavallee L."/>
            <person name="Salas-Leiva D."/>
            <person name="Curtis B.A."/>
            <person name="Zahonova K."/>
            <person name="Pipaliya S."/>
            <person name="Dacks J."/>
            <person name="Roger A.J."/>
        </authorList>
    </citation>
    <scope>NUCLEOTIDE SEQUENCE</scope>
    <source>
        <strain evidence="3">BMAN</strain>
    </source>
</reference>
<organism evidence="3 4">
    <name type="scientific">Anaeramoeba ignava</name>
    <name type="common">Anaerobic marine amoeba</name>
    <dbReference type="NCBI Taxonomy" id="1746090"/>
    <lineage>
        <taxon>Eukaryota</taxon>
        <taxon>Metamonada</taxon>
        <taxon>Anaeramoebidae</taxon>
        <taxon>Anaeramoeba</taxon>
    </lineage>
</organism>
<protein>
    <recommendedName>
        <fullName evidence="2">Autophagy-related protein 13 N-terminal domain-containing protein</fullName>
    </recommendedName>
</protein>
<dbReference type="Pfam" id="PF10033">
    <property type="entry name" value="ATG13"/>
    <property type="match status" value="1"/>
</dbReference>
<comment type="caution">
    <text evidence="3">The sequence shown here is derived from an EMBL/GenBank/DDBJ whole genome shotgun (WGS) entry which is preliminary data.</text>
</comment>
<dbReference type="InterPro" id="IPR036570">
    <property type="entry name" value="HORMA_dom_sf"/>
</dbReference>
<keyword evidence="4" id="KW-1185">Reference proteome</keyword>
<dbReference type="AlphaFoldDB" id="A0A9Q0RB61"/>
<feature type="region of interest" description="Disordered" evidence="1">
    <location>
        <begin position="316"/>
        <end position="336"/>
    </location>
</feature>
<dbReference type="Proteomes" id="UP001149090">
    <property type="component" value="Unassembled WGS sequence"/>
</dbReference>
<feature type="compositionally biased region" description="Polar residues" evidence="1">
    <location>
        <begin position="320"/>
        <end position="329"/>
    </location>
</feature>
<evidence type="ECO:0000256" key="1">
    <source>
        <dbReference type="SAM" id="MobiDB-lite"/>
    </source>
</evidence>
<dbReference type="InterPro" id="IPR018731">
    <property type="entry name" value="Atg13_N"/>
</dbReference>
<proteinExistence type="predicted"/>
<feature type="region of interest" description="Disordered" evidence="1">
    <location>
        <begin position="424"/>
        <end position="446"/>
    </location>
</feature>